<protein>
    <submittedName>
        <fullName evidence="1">Uncharacterized protein</fullName>
    </submittedName>
</protein>
<name>A0A7S2CF65_9STRA</name>
<proteinExistence type="predicted"/>
<dbReference type="EMBL" id="HBGS01028065">
    <property type="protein sequence ID" value="CAD9423507.1"/>
    <property type="molecule type" value="Transcribed_RNA"/>
</dbReference>
<accession>A0A7S2CF65</accession>
<dbReference type="Gene3D" id="2.60.120.260">
    <property type="entry name" value="Galactose-binding domain-like"/>
    <property type="match status" value="1"/>
</dbReference>
<dbReference type="AlphaFoldDB" id="A0A7S2CF65"/>
<organism evidence="1">
    <name type="scientific">Octactis speculum</name>
    <dbReference type="NCBI Taxonomy" id="3111310"/>
    <lineage>
        <taxon>Eukaryota</taxon>
        <taxon>Sar</taxon>
        <taxon>Stramenopiles</taxon>
        <taxon>Ochrophyta</taxon>
        <taxon>Dictyochophyceae</taxon>
        <taxon>Dictyochales</taxon>
        <taxon>Dictyochaceae</taxon>
        <taxon>Octactis</taxon>
    </lineage>
</organism>
<reference evidence="1" key="1">
    <citation type="submission" date="2021-01" db="EMBL/GenBank/DDBJ databases">
        <authorList>
            <person name="Corre E."/>
            <person name="Pelletier E."/>
            <person name="Niang G."/>
            <person name="Scheremetjew M."/>
            <person name="Finn R."/>
            <person name="Kale V."/>
            <person name="Holt S."/>
            <person name="Cochrane G."/>
            <person name="Meng A."/>
            <person name="Brown T."/>
            <person name="Cohen L."/>
        </authorList>
    </citation>
    <scope>NUCLEOTIDE SEQUENCE</scope>
    <source>
        <strain evidence="1">CCMP1381</strain>
    </source>
</reference>
<gene>
    <name evidence="1" type="ORF">DSPE1174_LOCUS14215</name>
</gene>
<evidence type="ECO:0000313" key="1">
    <source>
        <dbReference type="EMBL" id="CAD9423507.1"/>
    </source>
</evidence>
<sequence>MVPAEWKKQIPLLMSKEKFRSIWYKYKKCHEQETGPTENAEDEEYEKEGPLEEIQPEQQFNTPAVQGTNLCLLDTSMRKTARGFGNLAPGFLAMGTHEACFEVEIAKNGGAAKYTDDTPAHLPSGTRSIRYMKARRDNQVKWQFFGNAVPLIKGQSVEMSCWIKFIDRVPPPSINFGFKHHLPKVTVDCSWLSTLTANQWARVSTTYEATETCMDFLLLIFDSLPQGQVVVFTDLQFVVSSLPPKVPPLAHEELNPTFDSEMY</sequence>